<dbReference type="InterPro" id="IPR050739">
    <property type="entry name" value="MFP"/>
</dbReference>
<evidence type="ECO:0000256" key="3">
    <source>
        <dbReference type="ARBA" id="ARBA00022989"/>
    </source>
</evidence>
<dbReference type="EMBL" id="AP027143">
    <property type="protein sequence ID" value="BDV36261.1"/>
    <property type="molecule type" value="Genomic_DNA"/>
</dbReference>
<keyword evidence="6" id="KW-0614">Plasmid</keyword>
<dbReference type="RefSeq" id="WP_202073204.1">
    <property type="nucleotide sequence ID" value="NZ_AP027143.1"/>
</dbReference>
<comment type="subcellular location">
    <subcellularLocation>
        <location evidence="1">Membrane</location>
        <topology evidence="1">Single-pass membrane protein</topology>
    </subcellularLocation>
</comment>
<proteinExistence type="predicted"/>
<keyword evidence="3 5" id="KW-1133">Transmembrane helix</keyword>
<keyword evidence="7" id="KW-1185">Reference proteome</keyword>
<dbReference type="PANTHER" id="PTHR30386">
    <property type="entry name" value="MEMBRANE FUSION SUBUNIT OF EMRAB-TOLC MULTIDRUG EFFLUX PUMP"/>
    <property type="match status" value="1"/>
</dbReference>
<sequence>MTLHSLRPLSRPDNLKNQARAAQSLARKIYLAALVGAGCWVLFLVFGPMIFMEANGMVLEDEEVVSPSFSAQLLTISVRPGDKVAAGDQIGKVLSTQMIDLISDLTSRKGQFDVRKAQIDARLSAIDAMLPVAQQRIKHSGAAYAVVDQAMARGYSTTTRLLEATRDRFEAEREVASLRAEQAGLTSERASVLSNLVRLQEAVDAAQRSYRDGAIISPVAGTLGAHVATPGTVLSPGAAGKIAEIYHGKQFILAYLPTNRIYAADPGQTVVITDGFKRQVGRIEAVGNITDQLPAEFQSAFRTIERQQLARISIEDGGAFPLLAKIRVTTPLAPSNVITSAPEAIVSAVVSSSKWLIAAFARDRNPAPEYGMLGIRLAARETPLEPREKAQRK</sequence>
<evidence type="ECO:0000313" key="6">
    <source>
        <dbReference type="EMBL" id="BDV36261.1"/>
    </source>
</evidence>
<protein>
    <recommendedName>
        <fullName evidence="8">HlyD family efflux transporter periplasmic adaptor subunit</fullName>
    </recommendedName>
</protein>
<gene>
    <name evidence="6" type="ORF">SS37A_37910</name>
</gene>
<evidence type="ECO:0008006" key="8">
    <source>
        <dbReference type="Google" id="ProtNLM"/>
    </source>
</evidence>
<evidence type="ECO:0000256" key="2">
    <source>
        <dbReference type="ARBA" id="ARBA00022692"/>
    </source>
</evidence>
<evidence type="ECO:0000256" key="5">
    <source>
        <dbReference type="SAM" id="Phobius"/>
    </source>
</evidence>
<dbReference type="Proteomes" id="UP001317629">
    <property type="component" value="Plasmid pSS37A-Re-1"/>
</dbReference>
<reference evidence="6 7" key="1">
    <citation type="journal article" date="2023" name="Int. J. Syst. Evol. Microbiol.">
        <title>Methylocystis iwaonis sp. nov., a type II methane-oxidizing bacterium from surface soil of a rice paddy field in Japan, and emended description of the genus Methylocystis (ex Whittenbury et al. 1970) Bowman et al. 1993.</title>
        <authorList>
            <person name="Kaise H."/>
            <person name="Sawadogo J.B."/>
            <person name="Alam M.S."/>
            <person name="Ueno C."/>
            <person name="Dianou D."/>
            <person name="Shinjo R."/>
            <person name="Asakawa S."/>
        </authorList>
    </citation>
    <scope>NUCLEOTIDE SEQUENCE [LARGE SCALE GENOMIC DNA]</scope>
    <source>
        <strain evidence="6 7">SS37A-Re</strain>
    </source>
</reference>
<evidence type="ECO:0000256" key="1">
    <source>
        <dbReference type="ARBA" id="ARBA00004167"/>
    </source>
</evidence>
<geneLocation type="plasmid" evidence="6 7">
    <name>pSS37A-Re-1</name>
</geneLocation>
<name>A0ABM8EE56_9HYPH</name>
<evidence type="ECO:0000313" key="7">
    <source>
        <dbReference type="Proteomes" id="UP001317629"/>
    </source>
</evidence>
<dbReference type="PANTHER" id="PTHR30386:SF26">
    <property type="entry name" value="TRANSPORT PROTEIN COMB"/>
    <property type="match status" value="1"/>
</dbReference>
<keyword evidence="2 5" id="KW-0812">Transmembrane</keyword>
<keyword evidence="4 5" id="KW-0472">Membrane</keyword>
<evidence type="ECO:0000256" key="4">
    <source>
        <dbReference type="ARBA" id="ARBA00023136"/>
    </source>
</evidence>
<accession>A0ABM8EE56</accession>
<organism evidence="6 7">
    <name type="scientific">Methylocystis iwaonis</name>
    <dbReference type="NCBI Taxonomy" id="2885079"/>
    <lineage>
        <taxon>Bacteria</taxon>
        <taxon>Pseudomonadati</taxon>
        <taxon>Pseudomonadota</taxon>
        <taxon>Alphaproteobacteria</taxon>
        <taxon>Hyphomicrobiales</taxon>
        <taxon>Methylocystaceae</taxon>
        <taxon>Methylocystis</taxon>
    </lineage>
</organism>
<feature type="transmembrane region" description="Helical" evidence="5">
    <location>
        <begin position="29"/>
        <end position="51"/>
    </location>
</feature>